<evidence type="ECO:0000313" key="10">
    <source>
        <dbReference type="EMBL" id="MBM7838514.1"/>
    </source>
</evidence>
<dbReference type="GO" id="GO:0051301">
    <property type="term" value="P:cell division"/>
    <property type="evidence" value="ECO:0007669"/>
    <property type="project" value="UniProtKB-KW"/>
</dbReference>
<dbReference type="InterPro" id="IPR053712">
    <property type="entry name" value="Bac_CellDiv_Activator"/>
</dbReference>
<accession>A0ABS2SSN6</accession>
<dbReference type="Pfam" id="PF05164">
    <property type="entry name" value="ZapA"/>
    <property type="match status" value="1"/>
</dbReference>
<dbReference type="PANTHER" id="PTHR34981:SF1">
    <property type="entry name" value="CELL DIVISION PROTEIN ZAPA"/>
    <property type="match status" value="1"/>
</dbReference>
<keyword evidence="4 10" id="KW-0132">Cell division</keyword>
<keyword evidence="5" id="KW-0717">Septation</keyword>
<dbReference type="Gene3D" id="6.10.250.790">
    <property type="match status" value="1"/>
</dbReference>
<dbReference type="PANTHER" id="PTHR34981">
    <property type="entry name" value="CELL DIVISION PROTEIN ZAPA"/>
    <property type="match status" value="1"/>
</dbReference>
<evidence type="ECO:0000256" key="3">
    <source>
        <dbReference type="ARBA" id="ARBA00022490"/>
    </source>
</evidence>
<evidence type="ECO:0000256" key="6">
    <source>
        <dbReference type="ARBA" id="ARBA00023306"/>
    </source>
</evidence>
<comment type="subcellular location">
    <subcellularLocation>
        <location evidence="1">Cytoplasm</location>
    </subcellularLocation>
</comment>
<gene>
    <name evidence="10" type="ORF">JOC54_001770</name>
</gene>
<comment type="function">
    <text evidence="7">Activator of cell division through the inhibition of FtsZ GTPase activity, therefore promoting FtsZ assembly into bundles of protofilaments necessary for the formation of the division Z ring. It is recruited early at mid-cell but it is not essential for cell division.</text>
</comment>
<keyword evidence="6" id="KW-0131">Cell cycle</keyword>
<comment type="caution">
    <text evidence="10">The sequence shown here is derived from an EMBL/GenBank/DDBJ whole genome shotgun (WGS) entry which is preliminary data.</text>
</comment>
<keyword evidence="3" id="KW-0963">Cytoplasm</keyword>
<dbReference type="SUPFAM" id="SSF102829">
    <property type="entry name" value="Cell division protein ZapA-like"/>
    <property type="match status" value="1"/>
</dbReference>
<comment type="subunit">
    <text evidence="8">Homodimer. Interacts with FtsZ.</text>
</comment>
<evidence type="ECO:0000256" key="2">
    <source>
        <dbReference type="ARBA" id="ARBA00015195"/>
    </source>
</evidence>
<dbReference type="RefSeq" id="WP_035440302.1">
    <property type="nucleotide sequence ID" value="NZ_JAFBCV010000004.1"/>
</dbReference>
<evidence type="ECO:0000256" key="7">
    <source>
        <dbReference type="ARBA" id="ARBA00024910"/>
    </source>
</evidence>
<evidence type="ECO:0000313" key="11">
    <source>
        <dbReference type="Proteomes" id="UP001179280"/>
    </source>
</evidence>
<dbReference type="EMBL" id="JAFBCV010000004">
    <property type="protein sequence ID" value="MBM7838514.1"/>
    <property type="molecule type" value="Genomic_DNA"/>
</dbReference>
<protein>
    <recommendedName>
        <fullName evidence="2">Cell division protein ZapA</fullName>
    </recommendedName>
    <alternativeName>
        <fullName evidence="9">Z ring-associated protein ZapA</fullName>
    </alternativeName>
</protein>
<name>A0ABS2SSN6_9BACI</name>
<evidence type="ECO:0000256" key="4">
    <source>
        <dbReference type="ARBA" id="ARBA00022618"/>
    </source>
</evidence>
<dbReference type="InterPro" id="IPR007838">
    <property type="entry name" value="Cell_div_ZapA-like"/>
</dbReference>
<dbReference type="NCBIfam" id="NF010724">
    <property type="entry name" value="PRK14126.1"/>
    <property type="match status" value="1"/>
</dbReference>
<evidence type="ECO:0000256" key="5">
    <source>
        <dbReference type="ARBA" id="ARBA00023210"/>
    </source>
</evidence>
<keyword evidence="11" id="KW-1185">Reference proteome</keyword>
<sequence>MEKDNNKSRTTVRIQGQVYKVVSEEEPSHVKEVAKYINQKMDELKKKNPYLDTTKLSVLTALNLADEYLKMKREREGE</sequence>
<proteinExistence type="predicted"/>
<evidence type="ECO:0000256" key="1">
    <source>
        <dbReference type="ARBA" id="ARBA00004496"/>
    </source>
</evidence>
<organism evidence="10 11">
    <name type="scientific">Shouchella xiaoxiensis</name>
    <dbReference type="NCBI Taxonomy" id="766895"/>
    <lineage>
        <taxon>Bacteria</taxon>
        <taxon>Bacillati</taxon>
        <taxon>Bacillota</taxon>
        <taxon>Bacilli</taxon>
        <taxon>Bacillales</taxon>
        <taxon>Bacillaceae</taxon>
        <taxon>Shouchella</taxon>
    </lineage>
</organism>
<dbReference type="Proteomes" id="UP001179280">
    <property type="component" value="Unassembled WGS sequence"/>
</dbReference>
<dbReference type="InterPro" id="IPR036192">
    <property type="entry name" value="Cell_div_ZapA-like_sf"/>
</dbReference>
<evidence type="ECO:0000256" key="9">
    <source>
        <dbReference type="ARBA" id="ARBA00033158"/>
    </source>
</evidence>
<reference evidence="10" key="1">
    <citation type="submission" date="2021-01" db="EMBL/GenBank/DDBJ databases">
        <title>Genomic Encyclopedia of Type Strains, Phase IV (KMG-IV): sequencing the most valuable type-strain genomes for metagenomic binning, comparative biology and taxonomic classification.</title>
        <authorList>
            <person name="Goeker M."/>
        </authorList>
    </citation>
    <scope>NUCLEOTIDE SEQUENCE</scope>
    <source>
        <strain evidence="10">DSM 21943</strain>
    </source>
</reference>
<evidence type="ECO:0000256" key="8">
    <source>
        <dbReference type="ARBA" id="ARBA00026068"/>
    </source>
</evidence>